<dbReference type="Pfam" id="PF00440">
    <property type="entry name" value="TetR_N"/>
    <property type="match status" value="1"/>
</dbReference>
<reference evidence="6 7" key="1">
    <citation type="submission" date="2018-12" db="EMBL/GenBank/DDBJ databases">
        <authorList>
            <person name="Criscuolo A."/>
        </authorList>
    </citation>
    <scope>NUCLEOTIDE SEQUENCE [LARGE SCALE GENOMIC DNA]</scope>
    <source>
        <strain evidence="6">ACIP1116281</strain>
    </source>
</reference>
<proteinExistence type="predicted"/>
<dbReference type="Gene3D" id="1.10.357.10">
    <property type="entry name" value="Tetracycline Repressor, domain 2"/>
    <property type="match status" value="1"/>
</dbReference>
<dbReference type="PRINTS" id="PR00455">
    <property type="entry name" value="HTHTETR"/>
</dbReference>
<feature type="DNA-binding region" description="H-T-H motif" evidence="4">
    <location>
        <begin position="36"/>
        <end position="55"/>
    </location>
</feature>
<protein>
    <submittedName>
        <fullName evidence="6">Transposon Tn10 TetC protein</fullName>
    </submittedName>
</protein>
<dbReference type="AlphaFoldDB" id="A0A447I6P5"/>
<organism evidence="6 7">
    <name type="scientific">Devosia equisanguinis</name>
    <dbReference type="NCBI Taxonomy" id="2490941"/>
    <lineage>
        <taxon>Bacteria</taxon>
        <taxon>Pseudomonadati</taxon>
        <taxon>Pseudomonadota</taxon>
        <taxon>Alphaproteobacteria</taxon>
        <taxon>Hyphomicrobiales</taxon>
        <taxon>Devosiaceae</taxon>
        <taxon>Devosia</taxon>
    </lineage>
</organism>
<evidence type="ECO:0000256" key="2">
    <source>
        <dbReference type="ARBA" id="ARBA00023125"/>
    </source>
</evidence>
<dbReference type="PANTHER" id="PTHR30055:SF234">
    <property type="entry name" value="HTH-TYPE TRANSCRIPTIONAL REGULATOR BETI"/>
    <property type="match status" value="1"/>
</dbReference>
<dbReference type="EMBL" id="UZWD01000004">
    <property type="protein sequence ID" value="VDS03156.1"/>
    <property type="molecule type" value="Genomic_DNA"/>
</dbReference>
<feature type="domain" description="HTH tetR-type" evidence="5">
    <location>
        <begin position="13"/>
        <end position="73"/>
    </location>
</feature>
<evidence type="ECO:0000256" key="3">
    <source>
        <dbReference type="ARBA" id="ARBA00023163"/>
    </source>
</evidence>
<evidence type="ECO:0000259" key="5">
    <source>
        <dbReference type="PROSITE" id="PS50977"/>
    </source>
</evidence>
<keyword evidence="2 4" id="KW-0238">DNA-binding</keyword>
<gene>
    <name evidence="6" type="primary">tetC</name>
    <name evidence="6" type="ORF">DEVEQU_00276</name>
</gene>
<dbReference type="InterPro" id="IPR001647">
    <property type="entry name" value="HTH_TetR"/>
</dbReference>
<dbReference type="InterPro" id="IPR049484">
    <property type="entry name" value="Rv0078-like_C"/>
</dbReference>
<evidence type="ECO:0000313" key="7">
    <source>
        <dbReference type="Proteomes" id="UP000268844"/>
    </source>
</evidence>
<dbReference type="InterPro" id="IPR050109">
    <property type="entry name" value="HTH-type_TetR-like_transc_reg"/>
</dbReference>
<dbReference type="GO" id="GO:0000976">
    <property type="term" value="F:transcription cis-regulatory region binding"/>
    <property type="evidence" value="ECO:0007669"/>
    <property type="project" value="TreeGrafter"/>
</dbReference>
<dbReference type="InterPro" id="IPR009057">
    <property type="entry name" value="Homeodomain-like_sf"/>
</dbReference>
<accession>A0A447I6P5</accession>
<keyword evidence="3" id="KW-0804">Transcription</keyword>
<dbReference type="RefSeq" id="WP_126148755.1">
    <property type="nucleotide sequence ID" value="NZ_JBHTMH010000001.1"/>
</dbReference>
<name>A0A447I6P5_9HYPH</name>
<dbReference type="FunFam" id="1.10.10.60:FF:000141">
    <property type="entry name" value="TetR family transcriptional regulator"/>
    <property type="match status" value="1"/>
</dbReference>
<dbReference type="InterPro" id="IPR023772">
    <property type="entry name" value="DNA-bd_HTH_TetR-type_CS"/>
</dbReference>
<keyword evidence="7" id="KW-1185">Reference proteome</keyword>
<dbReference type="SUPFAM" id="SSF46689">
    <property type="entry name" value="Homeodomain-like"/>
    <property type="match status" value="1"/>
</dbReference>
<dbReference type="OrthoDB" id="9805134at2"/>
<dbReference type="PROSITE" id="PS01081">
    <property type="entry name" value="HTH_TETR_1"/>
    <property type="match status" value="1"/>
</dbReference>
<evidence type="ECO:0000256" key="1">
    <source>
        <dbReference type="ARBA" id="ARBA00023015"/>
    </source>
</evidence>
<evidence type="ECO:0000256" key="4">
    <source>
        <dbReference type="PROSITE-ProRule" id="PRU00335"/>
    </source>
</evidence>
<dbReference type="Proteomes" id="UP000268844">
    <property type="component" value="Unassembled WGS sequence"/>
</dbReference>
<dbReference type="PROSITE" id="PS50977">
    <property type="entry name" value="HTH_TETR_2"/>
    <property type="match status" value="1"/>
</dbReference>
<sequence>MQLERRTQDERREATRTALLDAARSLFAKKGYAGTSTPEIAAAAGVTRGALYHHFPDKLALFAAVVVEEHRAVADAIGAAGDGDAAPPDMIEALVAGGEAFMLAMQDEGRRRIMLVDAPAVLGREAVDGINAEYGLRTLIDGVQCAIDQGAMAPVPVWPMAHLLNAVFDRAALASADEVAAFRDAIDALLRGLGQTSPRR</sequence>
<dbReference type="Pfam" id="PF21351">
    <property type="entry name" value="TetR_C_41"/>
    <property type="match status" value="1"/>
</dbReference>
<dbReference type="PANTHER" id="PTHR30055">
    <property type="entry name" value="HTH-TYPE TRANSCRIPTIONAL REGULATOR RUTR"/>
    <property type="match status" value="1"/>
</dbReference>
<keyword evidence="1" id="KW-0805">Transcription regulation</keyword>
<evidence type="ECO:0000313" key="6">
    <source>
        <dbReference type="EMBL" id="VDS03156.1"/>
    </source>
</evidence>
<dbReference type="GO" id="GO:0003700">
    <property type="term" value="F:DNA-binding transcription factor activity"/>
    <property type="evidence" value="ECO:0007669"/>
    <property type="project" value="TreeGrafter"/>
</dbReference>